<feature type="transmembrane region" description="Helical" evidence="1">
    <location>
        <begin position="92"/>
        <end position="110"/>
    </location>
</feature>
<evidence type="ECO:0000256" key="1">
    <source>
        <dbReference type="SAM" id="Phobius"/>
    </source>
</evidence>
<keyword evidence="1" id="KW-0812">Transmembrane</keyword>
<reference evidence="4" key="1">
    <citation type="submission" date="2023-03" db="EMBL/GenBank/DDBJ databases">
        <title>Edaphobacter sp.</title>
        <authorList>
            <person name="Huber K.J."/>
            <person name="Papendorf J."/>
            <person name="Pilke C."/>
            <person name="Bunk B."/>
            <person name="Sproeer C."/>
            <person name="Pester M."/>
        </authorList>
    </citation>
    <scope>NUCLEOTIDE SEQUENCE</scope>
    <source>
        <strain evidence="3">DSM 109919</strain>
        <strain evidence="4">DSM 109920</strain>
    </source>
</reference>
<evidence type="ECO:0000313" key="3">
    <source>
        <dbReference type="EMBL" id="XBH10177.1"/>
    </source>
</evidence>
<evidence type="ECO:0000313" key="4">
    <source>
        <dbReference type="EMBL" id="XBH13614.1"/>
    </source>
</evidence>
<feature type="transmembrane region" description="Helical" evidence="1">
    <location>
        <begin position="298"/>
        <end position="316"/>
    </location>
</feature>
<feature type="transmembrane region" description="Helical" evidence="1">
    <location>
        <begin position="122"/>
        <end position="142"/>
    </location>
</feature>
<feature type="transmembrane region" description="Helical" evidence="1">
    <location>
        <begin position="148"/>
        <end position="166"/>
    </location>
</feature>
<feature type="domain" description="DUF6798" evidence="2">
    <location>
        <begin position="396"/>
        <end position="442"/>
    </location>
</feature>
<keyword evidence="1" id="KW-0472">Membrane</keyword>
<sequence>MVKRHLKEAGTPSIRYPLLRLFLLACAAVLVQGYHLGVDDGEIYIPAIKKVFNPRLYPFGSEFFLSHAHMSLFAPLVGDSARLLHLSVETAVLLWHVGCIFLILIAGWQLARTFFSSAHAHWGAVALLASVLPVPVAGTALVLSDNYLSARSFSAPFALLSIGFLLRGRTRLAFLWLVITALVHPQMAVYCAAFLALYWYFDRTSDQTPEFAGNTSSVAGVTQRSAWLLAVVPSAGLLHSFSFAPATGAYREVLYSRNYFFAYRWHWFEWIGAIAPLLMLAAVARWPPKAAAPSVAKASRALIVLGAFSIAVFLLFSASHRFDNFTRLQPMRSFHIVYLLMFLMLGGLLGEYVLRAKAWRWIVLFLPLAIGMFAVDRIQYSFSPHIEWPWQASSNPWLEAFAWARTNTPTDAVFALDPNYMAIRGEDTHGFRALADRSMIADAYKDSGAVTMFPRLLDDWQQQQQMLEGWHNFGPADFQRLAQISPATWVIVQHPQQDGLDCPYNNADVAVCHISPRP</sequence>
<name>A0AAU7D8M4_9BACT</name>
<evidence type="ECO:0000259" key="2">
    <source>
        <dbReference type="Pfam" id="PF20604"/>
    </source>
</evidence>
<keyword evidence="1" id="KW-1133">Transmembrane helix</keyword>
<feature type="transmembrane region" description="Helical" evidence="1">
    <location>
        <begin position="267"/>
        <end position="286"/>
    </location>
</feature>
<dbReference type="EMBL" id="CP121194">
    <property type="protein sequence ID" value="XBH10177.1"/>
    <property type="molecule type" value="Genomic_DNA"/>
</dbReference>
<feature type="transmembrane region" description="Helical" evidence="1">
    <location>
        <begin position="358"/>
        <end position="375"/>
    </location>
</feature>
<accession>A0AAU7D8M4</accession>
<dbReference type="InterPro" id="IPR046477">
    <property type="entry name" value="DUF6798"/>
</dbReference>
<accession>A0AAU7CWY5</accession>
<gene>
    <name evidence="3" type="ORF">P4G45_00200</name>
    <name evidence="4" type="ORF">P8936_00205</name>
</gene>
<organism evidence="4">
    <name type="scientific">Edaphobacter paludis</name>
    <dbReference type="NCBI Taxonomy" id="3035702"/>
    <lineage>
        <taxon>Bacteria</taxon>
        <taxon>Pseudomonadati</taxon>
        <taxon>Acidobacteriota</taxon>
        <taxon>Terriglobia</taxon>
        <taxon>Terriglobales</taxon>
        <taxon>Acidobacteriaceae</taxon>
        <taxon>Edaphobacter</taxon>
    </lineage>
</organism>
<dbReference type="AlphaFoldDB" id="A0AAU7D8M4"/>
<feature type="transmembrane region" description="Helical" evidence="1">
    <location>
        <begin position="226"/>
        <end position="246"/>
    </location>
</feature>
<protein>
    <recommendedName>
        <fullName evidence="2">DUF6798 domain-containing protein</fullName>
    </recommendedName>
</protein>
<proteinExistence type="predicted"/>
<dbReference type="KEGG" id="epl:P4G45_00200"/>
<feature type="transmembrane region" description="Helical" evidence="1">
    <location>
        <begin position="336"/>
        <end position="352"/>
    </location>
</feature>
<dbReference type="Pfam" id="PF20604">
    <property type="entry name" value="DUF6798"/>
    <property type="match status" value="1"/>
</dbReference>
<dbReference type="EMBL" id="CP121195">
    <property type="protein sequence ID" value="XBH13614.1"/>
    <property type="molecule type" value="Genomic_DNA"/>
</dbReference>
<feature type="transmembrane region" description="Helical" evidence="1">
    <location>
        <begin position="173"/>
        <end position="201"/>
    </location>
</feature>
<dbReference type="RefSeq" id="WP_348267682.1">
    <property type="nucleotide sequence ID" value="NZ_CP121194.1"/>
</dbReference>